<evidence type="ECO:0000313" key="3">
    <source>
        <dbReference type="Proteomes" id="UP001283361"/>
    </source>
</evidence>
<evidence type="ECO:0000313" key="2">
    <source>
        <dbReference type="EMBL" id="KAK3757249.1"/>
    </source>
</evidence>
<feature type="region of interest" description="Disordered" evidence="1">
    <location>
        <begin position="93"/>
        <end position="132"/>
    </location>
</feature>
<dbReference type="Proteomes" id="UP001283361">
    <property type="component" value="Unassembled WGS sequence"/>
</dbReference>
<protein>
    <submittedName>
        <fullName evidence="2">Uncharacterized protein</fullName>
    </submittedName>
</protein>
<gene>
    <name evidence="2" type="ORF">RRG08_047440</name>
</gene>
<accession>A0AAE0YTW8</accession>
<dbReference type="AlphaFoldDB" id="A0AAE0YTW8"/>
<proteinExistence type="predicted"/>
<sequence length="157" mass="17466">MNATHRKSWGPLNKLPLTGRMGLQQRGALFTDEGRLLGIVSFYKGWAWGSMGSLPWRVAGRGGKCVQYTGIKAEGAEVSLLCGKWKEMDLKKRGDSLNDIKKNKRKKKTGQRNKGLYTSAGQMAEGPGERSDHVTLDPVHWTCRHVHSNRGADEKNC</sequence>
<organism evidence="2 3">
    <name type="scientific">Elysia crispata</name>
    <name type="common">lettuce slug</name>
    <dbReference type="NCBI Taxonomy" id="231223"/>
    <lineage>
        <taxon>Eukaryota</taxon>
        <taxon>Metazoa</taxon>
        <taxon>Spiralia</taxon>
        <taxon>Lophotrochozoa</taxon>
        <taxon>Mollusca</taxon>
        <taxon>Gastropoda</taxon>
        <taxon>Heterobranchia</taxon>
        <taxon>Euthyneura</taxon>
        <taxon>Panpulmonata</taxon>
        <taxon>Sacoglossa</taxon>
        <taxon>Placobranchoidea</taxon>
        <taxon>Plakobranchidae</taxon>
        <taxon>Elysia</taxon>
    </lineage>
</organism>
<name>A0AAE0YTW8_9GAST</name>
<feature type="compositionally biased region" description="Basic residues" evidence="1">
    <location>
        <begin position="102"/>
        <end position="111"/>
    </location>
</feature>
<dbReference type="EMBL" id="JAWDGP010005399">
    <property type="protein sequence ID" value="KAK3757249.1"/>
    <property type="molecule type" value="Genomic_DNA"/>
</dbReference>
<keyword evidence="3" id="KW-1185">Reference proteome</keyword>
<evidence type="ECO:0000256" key="1">
    <source>
        <dbReference type="SAM" id="MobiDB-lite"/>
    </source>
</evidence>
<comment type="caution">
    <text evidence="2">The sequence shown here is derived from an EMBL/GenBank/DDBJ whole genome shotgun (WGS) entry which is preliminary data.</text>
</comment>
<reference evidence="2" key="1">
    <citation type="journal article" date="2023" name="G3 (Bethesda)">
        <title>A reference genome for the long-term kleptoplast-retaining sea slug Elysia crispata morphotype clarki.</title>
        <authorList>
            <person name="Eastman K.E."/>
            <person name="Pendleton A.L."/>
            <person name="Shaikh M.A."/>
            <person name="Suttiyut T."/>
            <person name="Ogas R."/>
            <person name="Tomko P."/>
            <person name="Gavelis G."/>
            <person name="Widhalm J.R."/>
            <person name="Wisecaver J.H."/>
        </authorList>
    </citation>
    <scope>NUCLEOTIDE SEQUENCE</scope>
    <source>
        <strain evidence="2">ECLA1</strain>
    </source>
</reference>